<reference evidence="2 3" key="1">
    <citation type="journal article" date="2006" name="Science">
        <title>Genome of rice cluster I archaea -- the key methane producers in the rice rhizosphere.</title>
        <authorList>
            <person name="Erkel C."/>
            <person name="Kube M."/>
            <person name="Reinhardt R."/>
            <person name="Liesack W."/>
        </authorList>
    </citation>
    <scope>NUCLEOTIDE SEQUENCE [LARGE SCALE GENOMIC DNA]</scope>
    <source>
        <strain evidence="3">DSM 22066 / NBRC 105507 / MRE50</strain>
    </source>
</reference>
<proteinExistence type="predicted"/>
<dbReference type="InterPro" id="IPR003141">
    <property type="entry name" value="Pol/His_phosphatase_N"/>
</dbReference>
<dbReference type="InterPro" id="IPR016195">
    <property type="entry name" value="Pol/histidinol_Pase-like"/>
</dbReference>
<dbReference type="PANTHER" id="PTHR36928">
    <property type="entry name" value="PHOSPHATASE YCDX-RELATED"/>
    <property type="match status" value="1"/>
</dbReference>
<accession>Q0W2J8</accession>
<dbReference type="SUPFAM" id="SSF89550">
    <property type="entry name" value="PHP domain-like"/>
    <property type="match status" value="1"/>
</dbReference>
<dbReference type="PANTHER" id="PTHR36928:SF1">
    <property type="entry name" value="PHOSPHATASE YCDX-RELATED"/>
    <property type="match status" value="1"/>
</dbReference>
<dbReference type="GO" id="GO:0005829">
    <property type="term" value="C:cytosol"/>
    <property type="evidence" value="ECO:0007669"/>
    <property type="project" value="TreeGrafter"/>
</dbReference>
<dbReference type="AlphaFoldDB" id="Q0W2J8"/>
<dbReference type="GO" id="GO:0008270">
    <property type="term" value="F:zinc ion binding"/>
    <property type="evidence" value="ECO:0007669"/>
    <property type="project" value="TreeGrafter"/>
</dbReference>
<gene>
    <name evidence="2" type="ORF">RCIX2289</name>
</gene>
<dbReference type="OrthoDB" id="9968at2157"/>
<dbReference type="GO" id="GO:0042578">
    <property type="term" value="F:phosphoric ester hydrolase activity"/>
    <property type="evidence" value="ECO:0007669"/>
    <property type="project" value="TreeGrafter"/>
</dbReference>
<dbReference type="InterPro" id="IPR004013">
    <property type="entry name" value="PHP_dom"/>
</dbReference>
<keyword evidence="3" id="KW-1185">Reference proteome</keyword>
<dbReference type="SMART" id="SM00481">
    <property type="entry name" value="POLIIIAc"/>
    <property type="match status" value="1"/>
</dbReference>
<dbReference type="eggNOG" id="arCOG00304">
    <property type="taxonomic scope" value="Archaea"/>
</dbReference>
<protein>
    <submittedName>
        <fullName evidence="2">Metal-dependent phosphoesterase (PHP family)</fullName>
    </submittedName>
</protein>
<dbReference type="Gene3D" id="3.20.20.140">
    <property type="entry name" value="Metal-dependent hydrolases"/>
    <property type="match status" value="1"/>
</dbReference>
<dbReference type="EMBL" id="AM114193">
    <property type="protein sequence ID" value="CAJ37395.1"/>
    <property type="molecule type" value="Genomic_DNA"/>
</dbReference>
<evidence type="ECO:0000259" key="1">
    <source>
        <dbReference type="SMART" id="SM00481"/>
    </source>
</evidence>
<sequence length="213" mass="23553">MKVDMHVHTSKSDGRDSVHNVIEAAEAKGLDLVAITDHGPGHGSAVTEKMVRETRKEVELLQPSYRVKVLVGIEAEILPTGEVYLSDRDGMDLVLASFHGAQSWETYYHAVLRAVQDEKVDVLAHHAWSAGVQFSPIQEYEDLLVEALRDNNVAIEINSKHCLPSWDFLAKCRDAGVKYTIGSDAHKVADVGSVAWANNTARHIFKNEGLFLP</sequence>
<dbReference type="STRING" id="351160.RCIX2289"/>
<dbReference type="Proteomes" id="UP000000663">
    <property type="component" value="Chromosome"/>
</dbReference>
<feature type="domain" description="Polymerase/histidinol phosphatase N-terminal" evidence="1">
    <location>
        <begin position="3"/>
        <end position="79"/>
    </location>
</feature>
<dbReference type="Pfam" id="PF02811">
    <property type="entry name" value="PHP"/>
    <property type="match status" value="1"/>
</dbReference>
<evidence type="ECO:0000313" key="2">
    <source>
        <dbReference type="EMBL" id="CAJ37395.1"/>
    </source>
</evidence>
<dbReference type="KEGG" id="rci:RCIX2289"/>
<name>Q0W2J8_METAR</name>
<evidence type="ECO:0000313" key="3">
    <source>
        <dbReference type="Proteomes" id="UP000000663"/>
    </source>
</evidence>
<organism evidence="2 3">
    <name type="scientific">Methanocella arvoryzae (strain DSM 22066 / NBRC 105507 / MRE50)</name>
    <dbReference type="NCBI Taxonomy" id="351160"/>
    <lineage>
        <taxon>Archaea</taxon>
        <taxon>Methanobacteriati</taxon>
        <taxon>Methanobacteriota</taxon>
        <taxon>Stenosarchaea group</taxon>
        <taxon>Methanomicrobia</taxon>
        <taxon>Methanocellales</taxon>
        <taxon>Methanocellaceae</taxon>
        <taxon>Methanocella</taxon>
    </lineage>
</organism>
<dbReference type="InterPro" id="IPR050243">
    <property type="entry name" value="PHP_phosphatase"/>
</dbReference>